<feature type="region of interest" description="Disordered" evidence="6">
    <location>
        <begin position="158"/>
        <end position="243"/>
    </location>
</feature>
<accession>A0A6A6V0V0</accession>
<evidence type="ECO:0000256" key="4">
    <source>
        <dbReference type="ARBA" id="ARBA00022729"/>
    </source>
</evidence>
<keyword evidence="10" id="KW-1185">Reference proteome</keyword>
<gene>
    <name evidence="9" type="ORF">M011DRAFT_471307</name>
</gene>
<evidence type="ECO:0000256" key="1">
    <source>
        <dbReference type="ARBA" id="ARBA00004191"/>
    </source>
</evidence>
<name>A0A6A6V0V0_9PLEO</name>
<organism evidence="9 10">
    <name type="scientific">Sporormia fimetaria CBS 119925</name>
    <dbReference type="NCBI Taxonomy" id="1340428"/>
    <lineage>
        <taxon>Eukaryota</taxon>
        <taxon>Fungi</taxon>
        <taxon>Dikarya</taxon>
        <taxon>Ascomycota</taxon>
        <taxon>Pezizomycotina</taxon>
        <taxon>Dothideomycetes</taxon>
        <taxon>Pleosporomycetidae</taxon>
        <taxon>Pleosporales</taxon>
        <taxon>Sporormiaceae</taxon>
        <taxon>Sporormia</taxon>
    </lineage>
</organism>
<evidence type="ECO:0000256" key="5">
    <source>
        <dbReference type="ARBA" id="ARBA00038219"/>
    </source>
</evidence>
<keyword evidence="4 7" id="KW-0732">Signal</keyword>
<evidence type="ECO:0000256" key="2">
    <source>
        <dbReference type="ARBA" id="ARBA00022512"/>
    </source>
</evidence>
<dbReference type="Proteomes" id="UP000799440">
    <property type="component" value="Unassembled WGS sequence"/>
</dbReference>
<dbReference type="GO" id="GO:0031505">
    <property type="term" value="P:fungal-type cell wall organization"/>
    <property type="evidence" value="ECO:0007669"/>
    <property type="project" value="TreeGrafter"/>
</dbReference>
<dbReference type="Pfam" id="PF22799">
    <property type="entry name" value="PIR1-like_C"/>
    <property type="match status" value="1"/>
</dbReference>
<evidence type="ECO:0000313" key="9">
    <source>
        <dbReference type="EMBL" id="KAF2743559.1"/>
    </source>
</evidence>
<dbReference type="OrthoDB" id="5415592at2759"/>
<dbReference type="GO" id="GO:0005199">
    <property type="term" value="F:structural constituent of cell wall"/>
    <property type="evidence" value="ECO:0007669"/>
    <property type="project" value="TreeGrafter"/>
</dbReference>
<comment type="similarity">
    <text evidence="5">Belongs to the PIR protein family.</text>
</comment>
<protein>
    <recommendedName>
        <fullName evidence="8">Cell wall mannoprotein PIR1-like C-terminal domain-containing protein</fullName>
    </recommendedName>
</protein>
<feature type="chain" id="PRO_5025543980" description="Cell wall mannoprotein PIR1-like C-terminal domain-containing protein" evidence="7">
    <location>
        <begin position="22"/>
        <end position="263"/>
    </location>
</feature>
<evidence type="ECO:0000256" key="6">
    <source>
        <dbReference type="SAM" id="MobiDB-lite"/>
    </source>
</evidence>
<evidence type="ECO:0000313" key="10">
    <source>
        <dbReference type="Proteomes" id="UP000799440"/>
    </source>
</evidence>
<feature type="compositionally biased region" description="Low complexity" evidence="6">
    <location>
        <begin position="165"/>
        <end position="211"/>
    </location>
</feature>
<feature type="signal peptide" evidence="7">
    <location>
        <begin position="1"/>
        <end position="21"/>
    </location>
</feature>
<comment type="subcellular location">
    <subcellularLocation>
        <location evidence="1">Secreted</location>
        <location evidence="1">Cell wall</location>
    </subcellularLocation>
</comment>
<dbReference type="PANTHER" id="PTHR47254">
    <property type="entry name" value="CELL WALL MANNOPROTEIN CIS3-RELATED"/>
    <property type="match status" value="1"/>
</dbReference>
<dbReference type="EMBL" id="MU006596">
    <property type="protein sequence ID" value="KAF2743559.1"/>
    <property type="molecule type" value="Genomic_DNA"/>
</dbReference>
<dbReference type="GO" id="GO:0009277">
    <property type="term" value="C:fungal-type cell wall"/>
    <property type="evidence" value="ECO:0007669"/>
    <property type="project" value="TreeGrafter"/>
</dbReference>
<reference evidence="9" key="1">
    <citation type="journal article" date="2020" name="Stud. Mycol.">
        <title>101 Dothideomycetes genomes: a test case for predicting lifestyles and emergence of pathogens.</title>
        <authorList>
            <person name="Haridas S."/>
            <person name="Albert R."/>
            <person name="Binder M."/>
            <person name="Bloem J."/>
            <person name="Labutti K."/>
            <person name="Salamov A."/>
            <person name="Andreopoulos B."/>
            <person name="Baker S."/>
            <person name="Barry K."/>
            <person name="Bills G."/>
            <person name="Bluhm B."/>
            <person name="Cannon C."/>
            <person name="Castanera R."/>
            <person name="Culley D."/>
            <person name="Daum C."/>
            <person name="Ezra D."/>
            <person name="Gonzalez J."/>
            <person name="Henrissat B."/>
            <person name="Kuo A."/>
            <person name="Liang C."/>
            <person name="Lipzen A."/>
            <person name="Lutzoni F."/>
            <person name="Magnuson J."/>
            <person name="Mondo S."/>
            <person name="Nolan M."/>
            <person name="Ohm R."/>
            <person name="Pangilinan J."/>
            <person name="Park H.-J."/>
            <person name="Ramirez L."/>
            <person name="Alfaro M."/>
            <person name="Sun H."/>
            <person name="Tritt A."/>
            <person name="Yoshinaga Y."/>
            <person name="Zwiers L.-H."/>
            <person name="Turgeon B."/>
            <person name="Goodwin S."/>
            <person name="Spatafora J."/>
            <person name="Crous P."/>
            <person name="Grigoriev I."/>
        </authorList>
    </citation>
    <scope>NUCLEOTIDE SEQUENCE</scope>
    <source>
        <strain evidence="9">CBS 119925</strain>
    </source>
</reference>
<sequence>MLPTTTLLLTLLSASSALAQAVPEGIAPDAPPPAGCETSVPRPFTLGIKNLFRKRETAQEAAQTLLLVTLSDSILHDPTNRTGSIVANYQFQFDGPPQAGAIYTGGFSVCENGSLALGESTRWWRCMSGEFGNLYDRWIGEQCSEVRIVAQFEGGDGEVTRTESEVVSSTTMETVTETESVNATMTESESEGSESTATESSATGAPEESATGDVSGAPEESAAESTTGSPEAPPAATGGSSPKALSQAMFGIVVGIVGAVWLL</sequence>
<dbReference type="InterPro" id="IPR054508">
    <property type="entry name" value="PIR1-like_C"/>
</dbReference>
<keyword evidence="3" id="KW-0964">Secreted</keyword>
<dbReference type="PANTHER" id="PTHR47254:SF1">
    <property type="entry name" value="CELL WALL MANNOPROTEIN CIS3-RELATED"/>
    <property type="match status" value="1"/>
</dbReference>
<evidence type="ECO:0000256" key="3">
    <source>
        <dbReference type="ARBA" id="ARBA00022525"/>
    </source>
</evidence>
<dbReference type="AlphaFoldDB" id="A0A6A6V0V0"/>
<feature type="domain" description="Cell wall mannoprotein PIR1-like C-terminal" evidence="8">
    <location>
        <begin position="74"/>
        <end position="146"/>
    </location>
</feature>
<keyword evidence="2" id="KW-0134">Cell wall</keyword>
<evidence type="ECO:0000256" key="7">
    <source>
        <dbReference type="SAM" id="SignalP"/>
    </source>
</evidence>
<dbReference type="InterPro" id="IPR051153">
    <property type="entry name" value="Yeast_CWMannoprotein_PIR"/>
</dbReference>
<evidence type="ECO:0000259" key="8">
    <source>
        <dbReference type="Pfam" id="PF22799"/>
    </source>
</evidence>
<proteinExistence type="inferred from homology"/>